<dbReference type="Proteomes" id="UP000310553">
    <property type="component" value="Chromosome"/>
</dbReference>
<name>A0A0S4TNG7_RALSL</name>
<feature type="domain" description="CoA-binding" evidence="1">
    <location>
        <begin position="17"/>
        <end position="118"/>
    </location>
</feature>
<reference evidence="3 4" key="2">
    <citation type="submission" date="2019-04" db="EMBL/GenBank/DDBJ databases">
        <title>Complete Genome of UW386 and Higher Quality Genome of UW700.</title>
        <authorList>
            <person name="Jacobs J."/>
            <person name="Perez A."/>
            <person name="Steidl O."/>
            <person name="Allen C."/>
        </authorList>
    </citation>
    <scope>NUCLEOTIDE SEQUENCE [LARGE SCALE GENOMIC DNA]</scope>
    <source>
        <strain evidence="3 4">UW386</strain>
    </source>
</reference>
<dbReference type="EMBL" id="CP039339">
    <property type="protein sequence ID" value="QCX50083.1"/>
    <property type="molecule type" value="Genomic_DNA"/>
</dbReference>
<dbReference type="PANTHER" id="PTHR33303">
    <property type="entry name" value="CYTOPLASMIC PROTEIN-RELATED"/>
    <property type="match status" value="1"/>
</dbReference>
<dbReference type="PANTHER" id="PTHR33303:SF2">
    <property type="entry name" value="COA-BINDING DOMAIN-CONTAINING PROTEIN"/>
    <property type="match status" value="1"/>
</dbReference>
<dbReference type="InterPro" id="IPR036291">
    <property type="entry name" value="NAD(P)-bd_dom_sf"/>
</dbReference>
<dbReference type="Pfam" id="PF13380">
    <property type="entry name" value="CoA_binding_2"/>
    <property type="match status" value="1"/>
</dbReference>
<reference evidence="2" key="1">
    <citation type="submission" date="2015-10" db="EMBL/GenBank/DDBJ databases">
        <authorList>
            <person name="Gilbert D.G."/>
        </authorList>
    </citation>
    <scope>NUCLEOTIDE SEQUENCE</scope>
    <source>
        <strain evidence="2">Phyl III-seqv23</strain>
    </source>
</reference>
<dbReference type="Gene3D" id="3.40.50.720">
    <property type="entry name" value="NAD(P)-binding Rossmann-like Domain"/>
    <property type="match status" value="1"/>
</dbReference>
<evidence type="ECO:0000313" key="3">
    <source>
        <dbReference type="EMBL" id="QCX50083.1"/>
    </source>
</evidence>
<dbReference type="AlphaFoldDB" id="A0A0S4TNG7"/>
<proteinExistence type="predicted"/>
<dbReference type="EMBL" id="LN899819">
    <property type="protein sequence ID" value="CUV11610.1"/>
    <property type="molecule type" value="Genomic_DNA"/>
</dbReference>
<sequence>MSANPSYVDEQALMRRLLSGKTIAVVGLSPRPMRPSYDVARYLQQAGYRIVPVNPQHAGEDVLGEPCFATLAEAATTLAAAGRRIDLVDIFRRAEHVLPVVREAAALRVGGIWVQLGIVNDEAMAVARAAGIPAVQDRCTKIEHWRLGLGERG</sequence>
<accession>A0A0S4TNG7</accession>
<gene>
    <name evidence="3" type="ORF">E7Z57_13950</name>
    <name evidence="2" type="ORF">RUN39_v1_170075</name>
</gene>
<dbReference type="SMART" id="SM00881">
    <property type="entry name" value="CoA_binding"/>
    <property type="match status" value="1"/>
</dbReference>
<organism evidence="2">
    <name type="scientific">Ralstonia solanacearum</name>
    <name type="common">Pseudomonas solanacearum</name>
    <dbReference type="NCBI Taxonomy" id="305"/>
    <lineage>
        <taxon>Bacteria</taxon>
        <taxon>Pseudomonadati</taxon>
        <taxon>Pseudomonadota</taxon>
        <taxon>Betaproteobacteria</taxon>
        <taxon>Burkholderiales</taxon>
        <taxon>Burkholderiaceae</taxon>
        <taxon>Ralstonia</taxon>
        <taxon>Ralstonia solanacearum species complex</taxon>
    </lineage>
</organism>
<dbReference type="SUPFAM" id="SSF51735">
    <property type="entry name" value="NAD(P)-binding Rossmann-fold domains"/>
    <property type="match status" value="1"/>
</dbReference>
<protein>
    <submittedName>
        <fullName evidence="3">CoA-binding protein</fullName>
    </submittedName>
</protein>
<dbReference type="InterPro" id="IPR003781">
    <property type="entry name" value="CoA-bd"/>
</dbReference>
<evidence type="ECO:0000313" key="2">
    <source>
        <dbReference type="EMBL" id="CUV11610.1"/>
    </source>
</evidence>
<evidence type="ECO:0000313" key="4">
    <source>
        <dbReference type="Proteomes" id="UP000310553"/>
    </source>
</evidence>
<dbReference type="PATRIC" id="fig|305.106.peg.4459"/>
<evidence type="ECO:0000259" key="1">
    <source>
        <dbReference type="SMART" id="SM00881"/>
    </source>
</evidence>